<sequence>MEDLVVELFDDVVVEDDFDLLWDEPRVPREIMDLQNLEADPSSVQSYELTVPTDANYADRLGLALQRCSTIQSIDLNFAEWTKWGALEVMNFLEQSTSLQEITFRAPYAQANMTVMRTLSSLLEAVAVNSNANIQSLSLMDVPFQGKNVSPLCQILTETKTIRRWNLSFSEPVLQLSSFDMDRMADAFANNNNTLEELNFGSFSNSAISVLFAALSKKCPSTLQRLRFRHPHGRRMDLEIKGGLEQFLMSSECHLERLELEQINLDMEHSQGLLRGLLGNKTLDMLQLVQCQFTHEPHLAQLLSDMTQPRRLQLVLLSNSNNNNNNSMNVIGALQRNTCITHCKLIGLQHSSSCCGHALEQVLTHNRSIRHLQLYWDSSTAHNNHDEEDDDDDDEDEEDAGQANAEEMRLIANGLRVNPILQSLTLHNFGVRLDEEAMGHLASALQASIGRNNQPDYSLLDLSLESSPVSDQSLAMLAKALCKPGCRLRSLFVELEEAPSAFYKKGIVKLFESLAVNQSLESLQIGHDNEQQGLDPHVLQSMARALHGATKIQKLTLNVGFDSEEVWRSSSRSVVRFIYAAWLAALAGNTSLHSVQFATVMYDHLSVDDKEFWKAVSFFGLRNRLLTRLRSDQEILSVAESKSLTASMVLEELKTHRPWTLPSWRIESDPAYHALTELSLFYLCLRLLPHLLTGQGLYG</sequence>
<dbReference type="EMBL" id="CAICTM010000178">
    <property type="protein sequence ID" value="CAB9503889.1"/>
    <property type="molecule type" value="Genomic_DNA"/>
</dbReference>
<dbReference type="PANTHER" id="PTHR47679">
    <property type="entry name" value="PROTEIN TORNADO 1"/>
    <property type="match status" value="1"/>
</dbReference>
<dbReference type="Proteomes" id="UP001153069">
    <property type="component" value="Unassembled WGS sequence"/>
</dbReference>
<accession>A0A9N8DJQ8</accession>
<gene>
    <name evidence="2" type="ORF">SEMRO_179_G078430.1</name>
</gene>
<dbReference type="SUPFAM" id="SSF52047">
    <property type="entry name" value="RNI-like"/>
    <property type="match status" value="1"/>
</dbReference>
<dbReference type="InterPro" id="IPR032675">
    <property type="entry name" value="LRR_dom_sf"/>
</dbReference>
<feature type="region of interest" description="Disordered" evidence="1">
    <location>
        <begin position="380"/>
        <end position="402"/>
    </location>
</feature>
<dbReference type="AlphaFoldDB" id="A0A9N8DJQ8"/>
<evidence type="ECO:0000313" key="3">
    <source>
        <dbReference type="Proteomes" id="UP001153069"/>
    </source>
</evidence>
<protein>
    <submittedName>
        <fullName evidence="2">Uncharacterized protein</fullName>
    </submittedName>
</protein>
<feature type="compositionally biased region" description="Acidic residues" evidence="1">
    <location>
        <begin position="386"/>
        <end position="400"/>
    </location>
</feature>
<dbReference type="Gene3D" id="3.80.10.10">
    <property type="entry name" value="Ribonuclease Inhibitor"/>
    <property type="match status" value="2"/>
</dbReference>
<name>A0A9N8DJQ8_9STRA</name>
<keyword evidence="3" id="KW-1185">Reference proteome</keyword>
<evidence type="ECO:0000313" key="2">
    <source>
        <dbReference type="EMBL" id="CAB9503889.1"/>
    </source>
</evidence>
<comment type="caution">
    <text evidence="2">The sequence shown here is derived from an EMBL/GenBank/DDBJ whole genome shotgun (WGS) entry which is preliminary data.</text>
</comment>
<dbReference type="PANTHER" id="PTHR47679:SF1">
    <property type="entry name" value="PROTEIN TORNADO 1"/>
    <property type="match status" value="1"/>
</dbReference>
<evidence type="ECO:0000256" key="1">
    <source>
        <dbReference type="SAM" id="MobiDB-lite"/>
    </source>
</evidence>
<organism evidence="2 3">
    <name type="scientific">Seminavis robusta</name>
    <dbReference type="NCBI Taxonomy" id="568900"/>
    <lineage>
        <taxon>Eukaryota</taxon>
        <taxon>Sar</taxon>
        <taxon>Stramenopiles</taxon>
        <taxon>Ochrophyta</taxon>
        <taxon>Bacillariophyta</taxon>
        <taxon>Bacillariophyceae</taxon>
        <taxon>Bacillariophycidae</taxon>
        <taxon>Naviculales</taxon>
        <taxon>Naviculaceae</taxon>
        <taxon>Seminavis</taxon>
    </lineage>
</organism>
<reference evidence="2" key="1">
    <citation type="submission" date="2020-06" db="EMBL/GenBank/DDBJ databases">
        <authorList>
            <consortium name="Plant Systems Biology data submission"/>
        </authorList>
    </citation>
    <scope>NUCLEOTIDE SEQUENCE</scope>
    <source>
        <strain evidence="2">D6</strain>
    </source>
</reference>
<proteinExistence type="predicted"/>